<gene>
    <name evidence="2" type="ORF">MFLAVUS_006777</name>
</gene>
<dbReference type="InterPro" id="IPR011990">
    <property type="entry name" value="TPR-like_helical_dom_sf"/>
</dbReference>
<dbReference type="SUPFAM" id="SSF81901">
    <property type="entry name" value="HCP-like"/>
    <property type="match status" value="3"/>
</dbReference>
<dbReference type="InterPro" id="IPR050767">
    <property type="entry name" value="Sel1_AlgK"/>
</dbReference>
<evidence type="ECO:0000313" key="3">
    <source>
        <dbReference type="Proteomes" id="UP001473302"/>
    </source>
</evidence>
<dbReference type="Pfam" id="PF08238">
    <property type="entry name" value="Sel1"/>
    <property type="match status" value="8"/>
</dbReference>
<keyword evidence="3" id="KW-1185">Reference proteome</keyword>
<dbReference type="Gene3D" id="1.25.40.10">
    <property type="entry name" value="Tetratricopeptide repeat domain"/>
    <property type="match status" value="3"/>
</dbReference>
<accession>A0ABP9Z2G7</accession>
<proteinExistence type="inferred from homology"/>
<evidence type="ECO:0000313" key="2">
    <source>
        <dbReference type="EMBL" id="GAA5813302.1"/>
    </source>
</evidence>
<name>A0ABP9Z2G7_9FUNG</name>
<dbReference type="Proteomes" id="UP001473302">
    <property type="component" value="Unassembled WGS sequence"/>
</dbReference>
<dbReference type="SMART" id="SM00671">
    <property type="entry name" value="SEL1"/>
    <property type="match status" value="9"/>
</dbReference>
<sequence length="460" mass="51820">MKIIYEIEEFSKPGDKDLYEGIKEINKNNYQGALNHFEKSSTHQNEYGMLFNAILQFAGFGSITRDPRKAMNIFKKIAYAYNNPVALLFIGSMYLEGDEGVPVKGKAGIHWLSLAANEGWAYAMGLLGCAHFLNMYGKTDHNKALEWFKKAAVVEVCNSCSIVDEPYYLFGNKKFRLDLNGCRPEEVQMVQKTNNGAFVTLRPFFNQYNKIRSPLTKEMMVLTVWDLLTDRKSIIVSVCQYYISVIYSMTANRVHRDIRRSILWAKKADKNGSSEASNQLGTFYEFGIGVERDYTEALYYYKRSDSAGALFQTGTFYFEGKGTERDHAVALAYFNAVLLLEGQGLSSFFIGKIYKEGKDGVEQNYQKSLDYFTMALMLGLPEAATEIGILYRNGLGLQKDNQKAFGWFLKGASMGCPKSHYALGLIHFNGDGVVVDYVQAFSCFILSSLGGFGPAFHMLT</sequence>
<protein>
    <submittedName>
        <fullName evidence="2">Uncharacterized protein</fullName>
    </submittedName>
</protein>
<dbReference type="PANTHER" id="PTHR11102:SF160">
    <property type="entry name" value="ERAD-ASSOCIATED E3 UBIQUITIN-PROTEIN LIGASE COMPONENT HRD3"/>
    <property type="match status" value="1"/>
</dbReference>
<evidence type="ECO:0000256" key="1">
    <source>
        <dbReference type="ARBA" id="ARBA00038101"/>
    </source>
</evidence>
<comment type="similarity">
    <text evidence="1">Belongs to the sel-1 family.</text>
</comment>
<dbReference type="InterPro" id="IPR006597">
    <property type="entry name" value="Sel1-like"/>
</dbReference>
<comment type="caution">
    <text evidence="2">The sequence shown here is derived from an EMBL/GenBank/DDBJ whole genome shotgun (WGS) entry which is preliminary data.</text>
</comment>
<organism evidence="2 3">
    <name type="scientific">Mucor flavus</name>
    <dbReference type="NCBI Taxonomy" id="439312"/>
    <lineage>
        <taxon>Eukaryota</taxon>
        <taxon>Fungi</taxon>
        <taxon>Fungi incertae sedis</taxon>
        <taxon>Mucoromycota</taxon>
        <taxon>Mucoromycotina</taxon>
        <taxon>Mucoromycetes</taxon>
        <taxon>Mucorales</taxon>
        <taxon>Mucorineae</taxon>
        <taxon>Mucoraceae</taxon>
        <taxon>Mucor</taxon>
    </lineage>
</organism>
<dbReference type="EMBL" id="BAABUK010000016">
    <property type="protein sequence ID" value="GAA5813302.1"/>
    <property type="molecule type" value="Genomic_DNA"/>
</dbReference>
<reference evidence="2 3" key="1">
    <citation type="submission" date="2024-04" db="EMBL/GenBank/DDBJ databases">
        <title>genome sequences of Mucor flavus KT1a and Helicostylum pulchrum KT1b strains isolated from the surface of a dry-aged beef.</title>
        <authorList>
            <person name="Toyotome T."/>
            <person name="Hosono M."/>
            <person name="Torimaru M."/>
            <person name="Fukuda K."/>
            <person name="Mikami N."/>
        </authorList>
    </citation>
    <scope>NUCLEOTIDE SEQUENCE [LARGE SCALE GENOMIC DNA]</scope>
    <source>
        <strain evidence="2 3">KT1a</strain>
    </source>
</reference>
<dbReference type="PANTHER" id="PTHR11102">
    <property type="entry name" value="SEL-1-LIKE PROTEIN"/>
    <property type="match status" value="1"/>
</dbReference>